<proteinExistence type="predicted"/>
<evidence type="ECO:0000313" key="2">
    <source>
        <dbReference type="EMBL" id="TCJ13653.1"/>
    </source>
</evidence>
<organism evidence="2 3">
    <name type="scientific">Rubrobacter taiwanensis</name>
    <dbReference type="NCBI Taxonomy" id="185139"/>
    <lineage>
        <taxon>Bacteria</taxon>
        <taxon>Bacillati</taxon>
        <taxon>Actinomycetota</taxon>
        <taxon>Rubrobacteria</taxon>
        <taxon>Rubrobacterales</taxon>
        <taxon>Rubrobacteraceae</taxon>
        <taxon>Rubrobacter</taxon>
    </lineage>
</organism>
<dbReference type="OrthoDB" id="5242994at2"/>
<dbReference type="RefSeq" id="WP_132692821.1">
    <property type="nucleotide sequence ID" value="NZ_SKBU01000038.1"/>
</dbReference>
<comment type="caution">
    <text evidence="2">The sequence shown here is derived from an EMBL/GenBank/DDBJ whole genome shotgun (WGS) entry which is preliminary data.</text>
</comment>
<keyword evidence="2" id="KW-0808">Transferase</keyword>
<dbReference type="Pfam" id="PF00583">
    <property type="entry name" value="Acetyltransf_1"/>
    <property type="match status" value="1"/>
</dbReference>
<dbReference type="EMBL" id="SKBU01000038">
    <property type="protein sequence ID" value="TCJ13653.1"/>
    <property type="molecule type" value="Genomic_DNA"/>
</dbReference>
<protein>
    <submittedName>
        <fullName evidence="2">GNAT family N-acetyltransferase</fullName>
    </submittedName>
</protein>
<dbReference type="PANTHER" id="PTHR47237:SF2">
    <property type="entry name" value="BLL4206 PROTEIN"/>
    <property type="match status" value="1"/>
</dbReference>
<dbReference type="AlphaFoldDB" id="A0A4R1B9R5"/>
<dbReference type="InterPro" id="IPR000182">
    <property type="entry name" value="GNAT_dom"/>
</dbReference>
<name>A0A4R1B9R5_9ACTN</name>
<dbReference type="Proteomes" id="UP000295244">
    <property type="component" value="Unassembled WGS sequence"/>
</dbReference>
<evidence type="ECO:0000313" key="3">
    <source>
        <dbReference type="Proteomes" id="UP000295244"/>
    </source>
</evidence>
<dbReference type="InterPro" id="IPR016181">
    <property type="entry name" value="Acyl_CoA_acyltransferase"/>
</dbReference>
<dbReference type="PROSITE" id="PS51186">
    <property type="entry name" value="GNAT"/>
    <property type="match status" value="1"/>
</dbReference>
<accession>A0A4R1B9R5</accession>
<dbReference type="PANTHER" id="PTHR47237">
    <property type="entry name" value="SLL0310 PROTEIN"/>
    <property type="match status" value="1"/>
</dbReference>
<feature type="domain" description="N-acetyltransferase" evidence="1">
    <location>
        <begin position="17"/>
        <end position="158"/>
    </location>
</feature>
<keyword evidence="3" id="KW-1185">Reference proteome</keyword>
<dbReference type="InterPro" id="IPR041496">
    <property type="entry name" value="YitH/HolE_GNAT"/>
</dbReference>
<dbReference type="Pfam" id="PF18014">
    <property type="entry name" value="Acetyltransf_18"/>
    <property type="match status" value="1"/>
</dbReference>
<dbReference type="SUPFAM" id="SSF55729">
    <property type="entry name" value="Acyl-CoA N-acyltransferases (Nat)"/>
    <property type="match status" value="1"/>
</dbReference>
<dbReference type="GO" id="GO:0016747">
    <property type="term" value="F:acyltransferase activity, transferring groups other than amino-acyl groups"/>
    <property type="evidence" value="ECO:0007669"/>
    <property type="project" value="InterPro"/>
</dbReference>
<dbReference type="Gene3D" id="3.40.630.30">
    <property type="match status" value="1"/>
</dbReference>
<sequence length="295" mass="32131">MLASRPGISHLERAAGFRVRPMNDVDLESILELRAAVRWSADPGAFELLRGFRDARWAVAEAPGGALVGMVGAVPFGGVGVLCHLAVHHSCRRRGLGRRLAGWAVAYLRSQGARVVRLESTPEAEGLYRSLGFREVSRRRLYRLQHPRGGVFESSRYGISPLLVGDLPELYGLDLWSFGADRSRLLQTILRLHPGWGIAARDAAGRMAGYLLRTGRRIGPFMAENDEAARALLSRALAGRGEGPLEVMVPGESPAHGLLEEFGFSGVPDRLRMELGEAPEPRGLSAYGMTPYLAT</sequence>
<dbReference type="InterPro" id="IPR052729">
    <property type="entry name" value="Acyl/Acetyltrans_Enzymes"/>
</dbReference>
<evidence type="ECO:0000259" key="1">
    <source>
        <dbReference type="PROSITE" id="PS51186"/>
    </source>
</evidence>
<dbReference type="Gene3D" id="3.40.630.90">
    <property type="match status" value="1"/>
</dbReference>
<gene>
    <name evidence="2" type="ORF">E0L93_14645</name>
</gene>
<reference evidence="2 3" key="1">
    <citation type="submission" date="2019-03" db="EMBL/GenBank/DDBJ databases">
        <title>Whole genome sequence of a novel Rubrobacter taiwanensis strain, isolated from Yellowstone National Park.</title>
        <authorList>
            <person name="Freed S."/>
            <person name="Ramaley R.F."/>
            <person name="Kyndt J.A."/>
        </authorList>
    </citation>
    <scope>NUCLEOTIDE SEQUENCE [LARGE SCALE GENOMIC DNA]</scope>
    <source>
        <strain evidence="2 3">Yellowstone</strain>
    </source>
</reference>